<gene>
    <name evidence="3" type="ORF">JI751_04620</name>
</gene>
<keyword evidence="2" id="KW-0472">Membrane</keyword>
<dbReference type="RefSeq" id="WP_201933881.1">
    <property type="nucleotide sequence ID" value="NZ_JAERSG010000001.1"/>
</dbReference>
<reference evidence="3 4" key="1">
    <citation type="submission" date="2021-01" db="EMBL/GenBank/DDBJ databases">
        <title>Genome seq and assembly of Nocardiodes sp. G10.</title>
        <authorList>
            <person name="Chhetri G."/>
        </authorList>
    </citation>
    <scope>NUCLEOTIDE SEQUENCE [LARGE SCALE GENOMIC DNA]</scope>
    <source>
        <strain evidence="3 4">G10</strain>
    </source>
</reference>
<name>A0ABS1L8L9_9ACTN</name>
<proteinExistence type="predicted"/>
<evidence type="ECO:0000256" key="1">
    <source>
        <dbReference type="SAM" id="MobiDB-lite"/>
    </source>
</evidence>
<keyword evidence="2" id="KW-0812">Transmembrane</keyword>
<evidence type="ECO:0000256" key="2">
    <source>
        <dbReference type="SAM" id="Phobius"/>
    </source>
</evidence>
<evidence type="ECO:0000313" key="3">
    <source>
        <dbReference type="EMBL" id="MBL0746886.1"/>
    </source>
</evidence>
<feature type="region of interest" description="Disordered" evidence="1">
    <location>
        <begin position="64"/>
        <end position="101"/>
    </location>
</feature>
<organism evidence="3 4">
    <name type="scientific">Nocardioides baculatus</name>
    <dbReference type="NCBI Taxonomy" id="2801337"/>
    <lineage>
        <taxon>Bacteria</taxon>
        <taxon>Bacillati</taxon>
        <taxon>Actinomycetota</taxon>
        <taxon>Actinomycetes</taxon>
        <taxon>Propionibacteriales</taxon>
        <taxon>Nocardioidaceae</taxon>
        <taxon>Nocardioides</taxon>
    </lineage>
</organism>
<dbReference type="Proteomes" id="UP000636918">
    <property type="component" value="Unassembled WGS sequence"/>
</dbReference>
<evidence type="ECO:0000313" key="4">
    <source>
        <dbReference type="Proteomes" id="UP000636918"/>
    </source>
</evidence>
<accession>A0ABS1L8L9</accession>
<dbReference type="EMBL" id="JAERSG010000001">
    <property type="protein sequence ID" value="MBL0746886.1"/>
    <property type="molecule type" value="Genomic_DNA"/>
</dbReference>
<keyword evidence="2" id="KW-1133">Transmembrane helix</keyword>
<feature type="transmembrane region" description="Helical" evidence="2">
    <location>
        <begin position="43"/>
        <end position="63"/>
    </location>
</feature>
<comment type="caution">
    <text evidence="3">The sequence shown here is derived from an EMBL/GenBank/DDBJ whole genome shotgun (WGS) entry which is preliminary data.</text>
</comment>
<keyword evidence="4" id="KW-1185">Reference proteome</keyword>
<protein>
    <submittedName>
        <fullName evidence="3">Uncharacterized protein</fullName>
    </submittedName>
</protein>
<sequence>MTQHDTGVTELLRRASDDLAPDVERLVRGGITRGRSRQRRARIGTTVASLAVIGVVGALAAVVPQGGPDSTRDPGIATEGATATKSPSPPPDPDRPPSADALRPLVTPIEMLARIGGLTGASAVQRIKVDQSGQDQARLYYATVDEAQVSFSIRWYNNPLVVADGGQPLAPSHICEPEVEADCTTLPDGSRLLREEVRPSGGTGVPESFLERSLTLATHDGWQISVIARNTTDEKQGEVVADEPVLTMAEMQALATSTAWYA</sequence>